<comment type="caution">
    <text evidence="2">The sequence shown here is derived from an EMBL/GenBank/DDBJ whole genome shotgun (WGS) entry which is preliminary data.</text>
</comment>
<dbReference type="RefSeq" id="WP_204415238.1">
    <property type="nucleotide sequence ID" value="NZ_JAFBED010000003.1"/>
</dbReference>
<evidence type="ECO:0000256" key="1">
    <source>
        <dbReference type="SAM" id="Phobius"/>
    </source>
</evidence>
<protein>
    <submittedName>
        <fullName evidence="2">Uncharacterized protein</fullName>
    </submittedName>
</protein>
<gene>
    <name evidence="2" type="ORF">JOC95_001798</name>
</gene>
<keyword evidence="1" id="KW-0812">Transmembrane</keyword>
<evidence type="ECO:0000313" key="3">
    <source>
        <dbReference type="Proteomes" id="UP000737402"/>
    </source>
</evidence>
<reference evidence="2 3" key="1">
    <citation type="submission" date="2021-01" db="EMBL/GenBank/DDBJ databases">
        <title>Genomic Encyclopedia of Type Strains, Phase IV (KMG-IV): sequencing the most valuable type-strain genomes for metagenomic binning, comparative biology and taxonomic classification.</title>
        <authorList>
            <person name="Goeker M."/>
        </authorList>
    </citation>
    <scope>NUCLEOTIDE SEQUENCE [LARGE SCALE GENOMIC DNA]</scope>
    <source>
        <strain evidence="2 3">DSM 25879</strain>
    </source>
</reference>
<feature type="transmembrane region" description="Helical" evidence="1">
    <location>
        <begin position="115"/>
        <end position="132"/>
    </location>
</feature>
<organism evidence="2 3">
    <name type="scientific">Sutcliffiella tianshenii</name>
    <dbReference type="NCBI Taxonomy" id="1463404"/>
    <lineage>
        <taxon>Bacteria</taxon>
        <taxon>Bacillati</taxon>
        <taxon>Bacillota</taxon>
        <taxon>Bacilli</taxon>
        <taxon>Bacillales</taxon>
        <taxon>Bacillaceae</taxon>
        <taxon>Sutcliffiella</taxon>
    </lineage>
</organism>
<keyword evidence="3" id="KW-1185">Reference proteome</keyword>
<feature type="transmembrane region" description="Helical" evidence="1">
    <location>
        <begin position="89"/>
        <end position="109"/>
    </location>
</feature>
<dbReference type="EMBL" id="JAFBED010000003">
    <property type="protein sequence ID" value="MBM7619946.1"/>
    <property type="molecule type" value="Genomic_DNA"/>
</dbReference>
<accession>A0ABS2NZ23</accession>
<name>A0ABS2NZ23_9BACI</name>
<sequence length="247" mass="28643">MKSIIILVELVLLSFLVFRLFKLYRNYKNLGDSGTFLEKVGMVLNRSLPKPVSTLLIREITMFYYLLAGESPKEAGESFTYHKEAGYKAILIALLSVILLESAGLFFLLHQWSPILSWIHIALNIYGVLYLISDYRAIKQRPILLTDEQLRIRLGSRREIEVPIRMIDTVNSGNSFMEEKKNKTVFKAVLLETEMPHFELCLKEPIYMINLLGKPQVIEKVYVTVDDRERFHQSLLRKMESGKSVLR</sequence>
<proteinExistence type="predicted"/>
<keyword evidence="1" id="KW-0472">Membrane</keyword>
<evidence type="ECO:0000313" key="2">
    <source>
        <dbReference type="EMBL" id="MBM7619946.1"/>
    </source>
</evidence>
<keyword evidence="1" id="KW-1133">Transmembrane helix</keyword>
<dbReference type="Proteomes" id="UP000737402">
    <property type="component" value="Unassembled WGS sequence"/>
</dbReference>